<dbReference type="EMBL" id="LVVM01004407">
    <property type="protein sequence ID" value="OJA12976.1"/>
    <property type="molecule type" value="Genomic_DNA"/>
</dbReference>
<comment type="function">
    <text evidence="2">Transcriptional coactivator that stimulates GCN4-dependent transcriptional activity by bridging the DNA-binding region of GCN4 and TBP (SPT15), thereby recruiting TBP to GCN4-bound promoters. Involved in induction of the ribosome quality control (RQC) pathway; a pathway that degrades nascent peptide chains during problematic translation. Required to prevent stalled ribosomes from frameshifting.</text>
</comment>
<evidence type="ECO:0000256" key="1">
    <source>
        <dbReference type="ARBA" id="ARBA00009802"/>
    </source>
</evidence>
<protein>
    <recommendedName>
        <fullName evidence="3">HTH cro/C1-type domain-containing protein</fullName>
    </recommendedName>
</protein>
<feature type="domain" description="HTH cro/C1-type" evidence="3">
    <location>
        <begin position="13"/>
        <end position="55"/>
    </location>
</feature>
<reference evidence="4 5" key="1">
    <citation type="submission" date="2016-03" db="EMBL/GenBank/DDBJ databases">
        <title>Comparative genomics of the ectomycorrhizal sister species Rhizopogon vinicolor and Rhizopogon vesiculosus (Basidiomycota: Boletales) reveals a divergence of the mating type B locus.</title>
        <authorList>
            <person name="Mujic A.B."/>
            <person name="Kuo A."/>
            <person name="Tritt A."/>
            <person name="Lipzen A."/>
            <person name="Chen C."/>
            <person name="Johnson J."/>
            <person name="Sharma A."/>
            <person name="Barry K."/>
            <person name="Grigoriev I.V."/>
            <person name="Spatafora J.W."/>
        </authorList>
    </citation>
    <scope>NUCLEOTIDE SEQUENCE [LARGE SCALE GENOMIC DNA]</scope>
    <source>
        <strain evidence="4 5">AM-OR11-056</strain>
    </source>
</reference>
<accession>A0A1J8QHV3</accession>
<evidence type="ECO:0000256" key="2">
    <source>
        <dbReference type="ARBA" id="ARBA00035107"/>
    </source>
</evidence>
<evidence type="ECO:0000313" key="4">
    <source>
        <dbReference type="EMBL" id="OJA12976.1"/>
    </source>
</evidence>
<dbReference type="InterPro" id="IPR010982">
    <property type="entry name" value="Lambda_DNA-bd_dom_sf"/>
</dbReference>
<comment type="similarity">
    <text evidence="1">Belongs to the MBF1 family.</text>
</comment>
<dbReference type="SUPFAM" id="SSF47413">
    <property type="entry name" value="lambda repressor-like DNA-binding domains"/>
    <property type="match status" value="1"/>
</dbReference>
<dbReference type="Pfam" id="PF01381">
    <property type="entry name" value="HTH_3"/>
    <property type="match status" value="1"/>
</dbReference>
<comment type="caution">
    <text evidence="4">The sequence shown here is derived from an EMBL/GenBank/DDBJ whole genome shotgun (WGS) entry which is preliminary data.</text>
</comment>
<dbReference type="InterPro" id="IPR001387">
    <property type="entry name" value="Cro/C1-type_HTH"/>
</dbReference>
<dbReference type="CDD" id="cd00093">
    <property type="entry name" value="HTH_XRE"/>
    <property type="match status" value="1"/>
</dbReference>
<sequence length="65" mass="6566">MTICQPFSAALSAKGMTSQQLANVTGSDATRISQICAGTATPTSEEYNKIAGALGMGTPPAGHPR</sequence>
<evidence type="ECO:0000313" key="5">
    <source>
        <dbReference type="Proteomes" id="UP000183567"/>
    </source>
</evidence>
<proteinExistence type="inferred from homology"/>
<organism evidence="4 5">
    <name type="scientific">Rhizopogon vesiculosus</name>
    <dbReference type="NCBI Taxonomy" id="180088"/>
    <lineage>
        <taxon>Eukaryota</taxon>
        <taxon>Fungi</taxon>
        <taxon>Dikarya</taxon>
        <taxon>Basidiomycota</taxon>
        <taxon>Agaricomycotina</taxon>
        <taxon>Agaricomycetes</taxon>
        <taxon>Agaricomycetidae</taxon>
        <taxon>Boletales</taxon>
        <taxon>Suillineae</taxon>
        <taxon>Rhizopogonaceae</taxon>
        <taxon>Rhizopogon</taxon>
    </lineage>
</organism>
<dbReference type="Proteomes" id="UP000183567">
    <property type="component" value="Unassembled WGS sequence"/>
</dbReference>
<keyword evidence="5" id="KW-1185">Reference proteome</keyword>
<dbReference type="AlphaFoldDB" id="A0A1J8QHV3"/>
<evidence type="ECO:0000259" key="3">
    <source>
        <dbReference type="Pfam" id="PF01381"/>
    </source>
</evidence>
<dbReference type="GO" id="GO:0003677">
    <property type="term" value="F:DNA binding"/>
    <property type="evidence" value="ECO:0007669"/>
    <property type="project" value="InterPro"/>
</dbReference>
<dbReference type="OrthoDB" id="3226546at2759"/>
<gene>
    <name evidence="4" type="ORF">AZE42_04708</name>
</gene>
<name>A0A1J8QHV3_9AGAM</name>
<dbReference type="Gene3D" id="1.10.260.40">
    <property type="entry name" value="lambda repressor-like DNA-binding domains"/>
    <property type="match status" value="1"/>
</dbReference>